<feature type="compositionally biased region" description="Polar residues" evidence="7">
    <location>
        <begin position="306"/>
        <end position="322"/>
    </location>
</feature>
<evidence type="ECO:0000259" key="8">
    <source>
        <dbReference type="PROSITE" id="PS50071"/>
    </source>
</evidence>
<dbReference type="EnsemblMetazoa" id="LLOJ006856-RA">
    <property type="protein sequence ID" value="LLOJ006856-PA"/>
    <property type="gene ID" value="LLOJ006856"/>
</dbReference>
<dbReference type="EMBL" id="AJWK01022532">
    <property type="status" value="NOT_ANNOTATED_CDS"/>
    <property type="molecule type" value="Genomic_DNA"/>
</dbReference>
<dbReference type="PRINTS" id="PR00024">
    <property type="entry name" value="HOMEOBOX"/>
</dbReference>
<dbReference type="PANTHER" id="PTHR24340:SF37">
    <property type="entry name" value="HOMEOBOX PROTEIN SLOU"/>
    <property type="match status" value="1"/>
</dbReference>
<evidence type="ECO:0000256" key="7">
    <source>
        <dbReference type="SAM" id="MobiDB-lite"/>
    </source>
</evidence>
<keyword evidence="4 5" id="KW-0539">Nucleus</keyword>
<evidence type="ECO:0000256" key="1">
    <source>
        <dbReference type="ARBA" id="ARBA00004123"/>
    </source>
</evidence>
<feature type="compositionally biased region" description="Basic and acidic residues" evidence="7">
    <location>
        <begin position="292"/>
        <end position="305"/>
    </location>
</feature>
<feature type="DNA-binding region" description="Homeobox" evidence="5">
    <location>
        <begin position="324"/>
        <end position="383"/>
    </location>
</feature>
<dbReference type="PROSITE" id="PS00027">
    <property type="entry name" value="HOMEOBOX_1"/>
    <property type="match status" value="1"/>
</dbReference>
<organism evidence="10 11">
    <name type="scientific">Lutzomyia longipalpis</name>
    <name type="common">Sand fly</name>
    <dbReference type="NCBI Taxonomy" id="7200"/>
    <lineage>
        <taxon>Eukaryota</taxon>
        <taxon>Metazoa</taxon>
        <taxon>Ecdysozoa</taxon>
        <taxon>Arthropoda</taxon>
        <taxon>Hexapoda</taxon>
        <taxon>Insecta</taxon>
        <taxon>Pterygota</taxon>
        <taxon>Neoptera</taxon>
        <taxon>Endopterygota</taxon>
        <taxon>Diptera</taxon>
        <taxon>Nematocera</taxon>
        <taxon>Psychodoidea</taxon>
        <taxon>Psychodidae</taxon>
        <taxon>Lutzomyia</taxon>
        <taxon>Lutzomyia</taxon>
    </lineage>
</organism>
<accession>A0A1B0GK36</accession>
<protein>
    <submittedName>
        <fullName evidence="9">Putative nk1 transcription factor-related protein 2</fullName>
    </submittedName>
</protein>
<evidence type="ECO:0000256" key="3">
    <source>
        <dbReference type="ARBA" id="ARBA00023155"/>
    </source>
</evidence>
<dbReference type="Proteomes" id="UP000092461">
    <property type="component" value="Unassembled WGS sequence"/>
</dbReference>
<dbReference type="Gene3D" id="1.10.10.60">
    <property type="entry name" value="Homeodomain-like"/>
    <property type="match status" value="1"/>
</dbReference>
<dbReference type="VEuPathDB" id="VectorBase:LLOJ006856"/>
<dbReference type="EMBL" id="AJWK01022535">
    <property type="status" value="NOT_ANNOTATED_CDS"/>
    <property type="molecule type" value="Genomic_DNA"/>
</dbReference>
<dbReference type="PROSITE" id="PS50071">
    <property type="entry name" value="HOMEOBOX_2"/>
    <property type="match status" value="1"/>
</dbReference>
<dbReference type="InterPro" id="IPR001356">
    <property type="entry name" value="HD"/>
</dbReference>
<dbReference type="SMART" id="SM00389">
    <property type="entry name" value="HOX"/>
    <property type="match status" value="1"/>
</dbReference>
<dbReference type="EMBL" id="AJWK01022533">
    <property type="status" value="NOT_ANNOTATED_CDS"/>
    <property type="molecule type" value="Genomic_DNA"/>
</dbReference>
<comment type="subcellular location">
    <subcellularLocation>
        <location evidence="1 5 6">Nucleus</location>
    </subcellularLocation>
</comment>
<feature type="region of interest" description="Disordered" evidence="7">
    <location>
        <begin position="13"/>
        <end position="40"/>
    </location>
</feature>
<dbReference type="EMBL" id="AJWK01022531">
    <property type="status" value="NOT_ANNOTATED_CDS"/>
    <property type="molecule type" value="Genomic_DNA"/>
</dbReference>
<dbReference type="PANTHER" id="PTHR24340">
    <property type="entry name" value="HOMEOBOX PROTEIN NKX"/>
    <property type="match status" value="1"/>
</dbReference>
<dbReference type="InterPro" id="IPR050394">
    <property type="entry name" value="Homeobox_NK-like"/>
</dbReference>
<feature type="compositionally biased region" description="Polar residues" evidence="7">
    <location>
        <begin position="31"/>
        <end position="40"/>
    </location>
</feature>
<dbReference type="InterPro" id="IPR020479">
    <property type="entry name" value="HD_metazoa"/>
</dbReference>
<reference evidence="11" key="1">
    <citation type="submission" date="2012-05" db="EMBL/GenBank/DDBJ databases">
        <title>Whole Genome Assembly of Lutzomyia longipalpis.</title>
        <authorList>
            <person name="Richards S."/>
            <person name="Qu C."/>
            <person name="Dillon R."/>
            <person name="Worley K."/>
            <person name="Scherer S."/>
            <person name="Batterton M."/>
            <person name="Taylor A."/>
            <person name="Hawes A."/>
            <person name="Hernandez B."/>
            <person name="Kovar C."/>
            <person name="Mandapat C."/>
            <person name="Pham C."/>
            <person name="Qu C."/>
            <person name="Jing C."/>
            <person name="Bess C."/>
            <person name="Bandaranaike D."/>
            <person name="Ngo D."/>
            <person name="Ongeri F."/>
            <person name="Arias F."/>
            <person name="Lara F."/>
            <person name="Weissenberger G."/>
            <person name="Kamau G."/>
            <person name="Han H."/>
            <person name="Shen H."/>
            <person name="Dinh H."/>
            <person name="Khalil I."/>
            <person name="Jones J."/>
            <person name="Shafer J."/>
            <person name="Jayaseelan J."/>
            <person name="Quiroz J."/>
            <person name="Blankenburg K."/>
            <person name="Nguyen L."/>
            <person name="Jackson L."/>
            <person name="Francisco L."/>
            <person name="Tang L.-Y."/>
            <person name="Pu L.-L."/>
            <person name="Perales L."/>
            <person name="Lorensuhewa L."/>
            <person name="Munidasa M."/>
            <person name="Coyle M."/>
            <person name="Taylor M."/>
            <person name="Puazo M."/>
            <person name="Firestine M."/>
            <person name="Scheel M."/>
            <person name="Javaid M."/>
            <person name="Wang M."/>
            <person name="Li M."/>
            <person name="Tabassum N."/>
            <person name="Saada N."/>
            <person name="Osuji N."/>
            <person name="Aqrawi P."/>
            <person name="Fu Q."/>
            <person name="Thornton R."/>
            <person name="Raj R."/>
            <person name="Goodspeed R."/>
            <person name="Mata R."/>
            <person name="Najjar R."/>
            <person name="Gubbala S."/>
            <person name="Lee S."/>
            <person name="Denson S."/>
            <person name="Patil S."/>
            <person name="Macmil S."/>
            <person name="Qi S."/>
            <person name="Matskevitch T."/>
            <person name="Palculict T."/>
            <person name="Mathew T."/>
            <person name="Vee V."/>
            <person name="Velamala V."/>
            <person name="Korchina V."/>
            <person name="Cai W."/>
            <person name="Liu W."/>
            <person name="Dai W."/>
            <person name="Zou X."/>
            <person name="Zhu Y."/>
            <person name="Zhang Y."/>
            <person name="Wu Y.-Q."/>
            <person name="Xin Y."/>
            <person name="Nazarath L."/>
            <person name="Kovar C."/>
            <person name="Han Y."/>
            <person name="Muzny D."/>
            <person name="Gibbs R."/>
        </authorList>
    </citation>
    <scope>NUCLEOTIDE SEQUENCE [LARGE SCALE GENOMIC DNA]</scope>
    <source>
        <strain evidence="11">Jacobina</strain>
    </source>
</reference>
<name>A0A1B0GK36_LUTLO</name>
<reference evidence="9" key="2">
    <citation type="journal article" date="2020" name="BMC">
        <title>Leishmania infection induces a limited differential gene expression in the sand fly midgut.</title>
        <authorList>
            <person name="Coutinho-Abreu I.V."/>
            <person name="Serafim T.D."/>
            <person name="Meneses C."/>
            <person name="Kamhawi S."/>
            <person name="Oliveira F."/>
            <person name="Valenzuela J.G."/>
        </authorList>
    </citation>
    <scope>NUCLEOTIDE SEQUENCE</scope>
    <source>
        <strain evidence="9">Jacobina</strain>
        <tissue evidence="9">Midgut</tissue>
    </source>
</reference>
<evidence type="ECO:0000256" key="5">
    <source>
        <dbReference type="PROSITE-ProRule" id="PRU00108"/>
    </source>
</evidence>
<feature type="domain" description="Homeobox" evidence="8">
    <location>
        <begin position="322"/>
        <end position="382"/>
    </location>
</feature>
<dbReference type="CDD" id="cd00086">
    <property type="entry name" value="homeodomain"/>
    <property type="match status" value="1"/>
</dbReference>
<evidence type="ECO:0000313" key="10">
    <source>
        <dbReference type="EnsemblMetazoa" id="LLOJ006856-PA"/>
    </source>
</evidence>
<dbReference type="SUPFAM" id="SSF46689">
    <property type="entry name" value="Homeodomain-like"/>
    <property type="match status" value="1"/>
</dbReference>
<dbReference type="GO" id="GO:0005634">
    <property type="term" value="C:nucleus"/>
    <property type="evidence" value="ECO:0007669"/>
    <property type="project" value="UniProtKB-SubCell"/>
</dbReference>
<dbReference type="AlphaFoldDB" id="A0A1B0GK36"/>
<proteinExistence type="predicted"/>
<evidence type="ECO:0000256" key="6">
    <source>
        <dbReference type="RuleBase" id="RU000682"/>
    </source>
</evidence>
<dbReference type="GO" id="GO:0030154">
    <property type="term" value="P:cell differentiation"/>
    <property type="evidence" value="ECO:0007669"/>
    <property type="project" value="TreeGrafter"/>
</dbReference>
<reference evidence="10" key="3">
    <citation type="submission" date="2020-05" db="UniProtKB">
        <authorList>
            <consortium name="EnsemblMetazoa"/>
        </authorList>
    </citation>
    <scope>IDENTIFICATION</scope>
    <source>
        <strain evidence="10">Jacobina</strain>
    </source>
</reference>
<dbReference type="GO" id="GO:0000978">
    <property type="term" value="F:RNA polymerase II cis-regulatory region sequence-specific DNA binding"/>
    <property type="evidence" value="ECO:0007669"/>
    <property type="project" value="TreeGrafter"/>
</dbReference>
<keyword evidence="3 5" id="KW-0371">Homeobox</keyword>
<feature type="region of interest" description="Disordered" evidence="7">
    <location>
        <begin position="287"/>
        <end position="328"/>
    </location>
</feature>
<dbReference type="Pfam" id="PF00046">
    <property type="entry name" value="Homeodomain"/>
    <property type="match status" value="1"/>
</dbReference>
<feature type="compositionally biased region" description="Basic and acidic residues" evidence="7">
    <location>
        <begin position="18"/>
        <end position="27"/>
    </location>
</feature>
<evidence type="ECO:0000256" key="4">
    <source>
        <dbReference type="ARBA" id="ARBA00023242"/>
    </source>
</evidence>
<keyword evidence="11" id="KW-1185">Reference proteome</keyword>
<dbReference type="InterPro" id="IPR017970">
    <property type="entry name" value="Homeobox_CS"/>
</dbReference>
<dbReference type="VEuPathDB" id="VectorBase:LLONM1_003857"/>
<evidence type="ECO:0000313" key="11">
    <source>
        <dbReference type="Proteomes" id="UP000092461"/>
    </source>
</evidence>
<dbReference type="FunFam" id="1.10.10.60:FF:000836">
    <property type="match status" value="1"/>
</dbReference>
<dbReference type="GO" id="GO:0000981">
    <property type="term" value="F:DNA-binding transcription factor activity, RNA polymerase II-specific"/>
    <property type="evidence" value="ECO:0007669"/>
    <property type="project" value="InterPro"/>
</dbReference>
<evidence type="ECO:0000313" key="9">
    <source>
        <dbReference type="EMBL" id="MBC1174820.1"/>
    </source>
</evidence>
<dbReference type="EMBL" id="GITU01006117">
    <property type="protein sequence ID" value="MBC1174820.1"/>
    <property type="molecule type" value="Transcribed_RNA"/>
</dbReference>
<keyword evidence="2 5" id="KW-0238">DNA-binding</keyword>
<evidence type="ECO:0000256" key="2">
    <source>
        <dbReference type="ARBA" id="ARBA00023125"/>
    </source>
</evidence>
<sequence>MSQVWWWSFCSSGGGRSCSDHHVRNDGSPEGDTQSISNLSAINTPNQYPIKYEPPTGGELEVSQIKLARTMLNNDISDFGFRIQLGGLHNSYARSDTSEELVVDGNDDMESQDGATICPVDLTRSMDSKAVCITDKDVPRKLAFSVENILDPNKFTGKKSRPEIVSKYWGYDKDKLKDSMDNDMDDSRSANALYSNEICPVDLTRSMDSKAVCITDKDVPRKLAFSVENILDPNKFTGKKSRPEIVSKYWGYDKDKLKDSMDNDMDDSRSGKDMSDMDNEEICDDAMESDTEDHISEEDSKKDPSSRNAKGNSDGKSQSNGTKPRRARTAFTYEQLVSLENKFKTTRYLSVCERLNLALSLSLTETQVKIWFQNRRTKWKKQNPGMDVNSPTIPPPSSGGSFGPGSYTGSLLYPHAVPYPPYGPYFHPLGGHHLTHSHN</sequence>
<dbReference type="EMBL" id="AJWK01022534">
    <property type="status" value="NOT_ANNOTATED_CDS"/>
    <property type="molecule type" value="Genomic_DNA"/>
</dbReference>
<dbReference type="InterPro" id="IPR009057">
    <property type="entry name" value="Homeodomain-like_sf"/>
</dbReference>